<evidence type="ECO:0000313" key="2">
    <source>
        <dbReference type="Proteomes" id="UP000040578"/>
    </source>
</evidence>
<protein>
    <submittedName>
        <fullName evidence="1">LysR family transcriptional regulator</fullName>
    </submittedName>
</protein>
<name>A0ABM9S8S5_9GAMM</name>
<dbReference type="Proteomes" id="UP000040578">
    <property type="component" value="Unassembled WGS sequence"/>
</dbReference>
<dbReference type="InterPro" id="IPR036388">
    <property type="entry name" value="WH-like_DNA-bd_sf"/>
</dbReference>
<comment type="caution">
    <text evidence="1">The sequence shown here is derived from an EMBL/GenBank/DDBJ whole genome shotgun (WGS) entry which is preliminary data.</text>
</comment>
<accession>A0ABM9S8S5</accession>
<gene>
    <name evidence="1" type="ORF">ERS137967_01585</name>
</gene>
<dbReference type="EMBL" id="CPYD01000005">
    <property type="protein sequence ID" value="CNE45604.1"/>
    <property type="molecule type" value="Genomic_DNA"/>
</dbReference>
<proteinExistence type="predicted"/>
<evidence type="ECO:0000313" key="1">
    <source>
        <dbReference type="EMBL" id="CNE45604.1"/>
    </source>
</evidence>
<organism evidence="1 2">
    <name type="scientific">Yersinia nurmii</name>
    <dbReference type="NCBI Taxonomy" id="685706"/>
    <lineage>
        <taxon>Bacteria</taxon>
        <taxon>Pseudomonadati</taxon>
        <taxon>Pseudomonadota</taxon>
        <taxon>Gammaproteobacteria</taxon>
        <taxon>Enterobacterales</taxon>
        <taxon>Yersiniaceae</taxon>
        <taxon>Yersinia</taxon>
    </lineage>
</organism>
<sequence>MLEERLGVWFILRSTRIFAVTELGQAYYTKCSAMLVETEAAQIIGLPQDDL</sequence>
<keyword evidence="2" id="KW-1185">Reference proteome</keyword>
<dbReference type="Gene3D" id="1.10.10.10">
    <property type="entry name" value="Winged helix-like DNA-binding domain superfamily/Winged helix DNA-binding domain"/>
    <property type="match status" value="1"/>
</dbReference>
<reference evidence="1 2" key="1">
    <citation type="submission" date="2015-03" db="EMBL/GenBank/DDBJ databases">
        <authorList>
            <consortium name="Pathogen Informatics"/>
            <person name="Murphy D."/>
        </authorList>
    </citation>
    <scope>NUCLEOTIDE SEQUENCE [LARGE SCALE GENOMIC DNA]</scope>
    <source>
        <strain evidence="2">type strain: CIP110231</strain>
    </source>
</reference>